<name>A0A8B6HQT0_MYTGA</name>
<protein>
    <submittedName>
        <fullName evidence="1">Uncharacterized protein</fullName>
    </submittedName>
</protein>
<reference evidence="1" key="1">
    <citation type="submission" date="2018-11" db="EMBL/GenBank/DDBJ databases">
        <authorList>
            <person name="Alioto T."/>
            <person name="Alioto T."/>
        </authorList>
    </citation>
    <scope>NUCLEOTIDE SEQUENCE</scope>
</reference>
<dbReference type="AlphaFoldDB" id="A0A8B6HQT0"/>
<comment type="caution">
    <text evidence="1">The sequence shown here is derived from an EMBL/GenBank/DDBJ whole genome shotgun (WGS) entry which is preliminary data.</text>
</comment>
<evidence type="ECO:0000313" key="2">
    <source>
        <dbReference type="Proteomes" id="UP000596742"/>
    </source>
</evidence>
<dbReference type="Proteomes" id="UP000596742">
    <property type="component" value="Unassembled WGS sequence"/>
</dbReference>
<dbReference type="SUPFAM" id="SSF50998">
    <property type="entry name" value="Quinoprotein alcohol dehydrogenase-like"/>
    <property type="match status" value="1"/>
</dbReference>
<dbReference type="InterPro" id="IPR011047">
    <property type="entry name" value="Quinoprotein_ADH-like_sf"/>
</dbReference>
<evidence type="ECO:0000313" key="1">
    <source>
        <dbReference type="EMBL" id="VDI82554.1"/>
    </source>
</evidence>
<keyword evidence="2" id="KW-1185">Reference proteome</keyword>
<organism evidence="1 2">
    <name type="scientific">Mytilus galloprovincialis</name>
    <name type="common">Mediterranean mussel</name>
    <dbReference type="NCBI Taxonomy" id="29158"/>
    <lineage>
        <taxon>Eukaryota</taxon>
        <taxon>Metazoa</taxon>
        <taxon>Spiralia</taxon>
        <taxon>Lophotrochozoa</taxon>
        <taxon>Mollusca</taxon>
        <taxon>Bivalvia</taxon>
        <taxon>Autobranchia</taxon>
        <taxon>Pteriomorphia</taxon>
        <taxon>Mytilida</taxon>
        <taxon>Mytiloidea</taxon>
        <taxon>Mytilidae</taxon>
        <taxon>Mytilinae</taxon>
        <taxon>Mytilus</taxon>
    </lineage>
</organism>
<dbReference type="EMBL" id="UYJE01010371">
    <property type="protein sequence ID" value="VDI82554.1"/>
    <property type="molecule type" value="Genomic_DNA"/>
</dbReference>
<gene>
    <name evidence="1" type="ORF">MGAL_10B045984</name>
</gene>
<dbReference type="OrthoDB" id="6090825at2759"/>
<sequence>MFKNKLLKCEIDGDDLNILQTYDAPTGTYYLDAFNDQLVACCSGAFKILDFDGKEVQSFKRSGFETPIAVSTKQKRFYHKTDNSEVIGRKLSDGNEVFNFKDDSLSSVSGIALDCQDNVYATGFSSKNLVQISKNRRKHRVLVEKFNKVTKPATVEKRRRRRQRRWWTRPWLSPERRRSFGLYDQLMTKLRREDRQSFLHFLRMPTEMFDEILQRVGPRIAKQNTFYKNPLEP</sequence>
<accession>A0A8B6HQT0</accession>
<proteinExistence type="predicted"/>